<gene>
    <name evidence="1" type="ORF">AVDCRST_MAG92-4413</name>
</gene>
<reference evidence="1" key="1">
    <citation type="submission" date="2020-02" db="EMBL/GenBank/DDBJ databases">
        <authorList>
            <person name="Meier V. D."/>
        </authorList>
    </citation>
    <scope>NUCLEOTIDE SEQUENCE</scope>
    <source>
        <strain evidence="1">AVDCRST_MAG92</strain>
    </source>
</reference>
<protein>
    <submittedName>
        <fullName evidence="1">Uncharacterized protein</fullName>
    </submittedName>
</protein>
<sequence>MKKSEAGQLFNISRNTEEIGSPTQRLEILDWYHLRENLYKVGGSRKRLKQAETLQWQGQLNNAIALFTNIVSQASSKLLYLYAKASRPNCRLWGFSKTTTWLNWFWSIKISRQTD</sequence>
<dbReference type="AlphaFoldDB" id="A0A6J4JZ41"/>
<evidence type="ECO:0000313" key="1">
    <source>
        <dbReference type="EMBL" id="CAA9291553.1"/>
    </source>
</evidence>
<name>A0A6J4JZ41_9CYAN</name>
<organism evidence="1">
    <name type="scientific">uncultured Coleofasciculus sp</name>
    <dbReference type="NCBI Taxonomy" id="1267456"/>
    <lineage>
        <taxon>Bacteria</taxon>
        <taxon>Bacillati</taxon>
        <taxon>Cyanobacteriota</taxon>
        <taxon>Cyanophyceae</taxon>
        <taxon>Coleofasciculales</taxon>
        <taxon>Coleofasciculaceae</taxon>
        <taxon>Coleofasciculus</taxon>
        <taxon>environmental samples</taxon>
    </lineage>
</organism>
<dbReference type="EMBL" id="CADCTM010000763">
    <property type="protein sequence ID" value="CAA9291553.1"/>
    <property type="molecule type" value="Genomic_DNA"/>
</dbReference>
<proteinExistence type="predicted"/>
<accession>A0A6J4JZ41</accession>